<dbReference type="SUPFAM" id="SSF56219">
    <property type="entry name" value="DNase I-like"/>
    <property type="match status" value="1"/>
</dbReference>
<evidence type="ECO:0000313" key="10">
    <source>
        <dbReference type="Proteomes" id="UP000177107"/>
    </source>
</evidence>
<proteinExistence type="inferred from homology"/>
<keyword evidence="2 6" id="KW-0479">Metal-binding</keyword>
<evidence type="ECO:0000256" key="6">
    <source>
        <dbReference type="PIRSR" id="PIRSR604808-2"/>
    </source>
</evidence>
<dbReference type="STRING" id="1798499.A3C95_00720"/>
<dbReference type="PANTHER" id="PTHR22748">
    <property type="entry name" value="AP ENDONUCLEASE"/>
    <property type="match status" value="1"/>
</dbReference>
<dbReference type="InterPro" id="IPR004808">
    <property type="entry name" value="AP_endonuc_1"/>
</dbReference>
<sequence length="254" mass="29175">MRLVSWNVNGLRSLAKNGYWESFLKGAKPDIFCLQETKASPDQVPDELRDPKGFSSFFSSSQVRKGYSGVALYSRIEPLSIINMGIPEFDQEGRTIGGEFEDFWLLNAYFPNAGRGPERLDYKLRFFDAFLALAERLRKQKPVIFCGDLNVAHEEIDLARPKENEENTGFLPEERAWIDEVIAAGYSDVYRHFNPSRSGAYTYWDLVTRARDRNVGWRFDYFFAAQELMKRVRGAEIHADIYGSDHCPVSINLS</sequence>
<evidence type="ECO:0000256" key="3">
    <source>
        <dbReference type="ARBA" id="ARBA00022801"/>
    </source>
</evidence>
<dbReference type="PROSITE" id="PS00726">
    <property type="entry name" value="AP_NUCLEASE_F1_1"/>
    <property type="match status" value="1"/>
</dbReference>
<feature type="active site" description="Proton donor/acceptor" evidence="5">
    <location>
        <position position="148"/>
    </location>
</feature>
<feature type="site" description="Transition state stabilizer" evidence="7">
    <location>
        <position position="150"/>
    </location>
</feature>
<dbReference type="Proteomes" id="UP000177107">
    <property type="component" value="Unassembled WGS sequence"/>
</dbReference>
<feature type="binding site" evidence="6">
    <location>
        <position position="246"/>
    </location>
    <ligand>
        <name>Mg(2+)</name>
        <dbReference type="ChEBI" id="CHEBI:18420"/>
        <label>1</label>
    </ligand>
</feature>
<dbReference type="GO" id="GO:0046872">
    <property type="term" value="F:metal ion binding"/>
    <property type="evidence" value="ECO:0007669"/>
    <property type="project" value="UniProtKB-KW"/>
</dbReference>
<feature type="binding site" evidence="6">
    <location>
        <position position="148"/>
    </location>
    <ligand>
        <name>Mg(2+)</name>
        <dbReference type="ChEBI" id="CHEBI:18420"/>
        <label>1</label>
    </ligand>
</feature>
<keyword evidence="4 6" id="KW-0460">Magnesium</keyword>
<feature type="binding site" evidence="6">
    <location>
        <position position="150"/>
    </location>
    <ligand>
        <name>Mg(2+)</name>
        <dbReference type="ChEBI" id="CHEBI:18420"/>
        <label>1</label>
    </ligand>
</feature>
<feature type="binding site" evidence="6">
    <location>
        <position position="36"/>
    </location>
    <ligand>
        <name>Mg(2+)</name>
        <dbReference type="ChEBI" id="CHEBI:18420"/>
        <label>1</label>
    </ligand>
</feature>
<evidence type="ECO:0000313" key="9">
    <source>
        <dbReference type="EMBL" id="OGG68669.1"/>
    </source>
</evidence>
<dbReference type="InterPro" id="IPR020847">
    <property type="entry name" value="AP_endonuclease_F1_BS"/>
</dbReference>
<dbReference type="GO" id="GO:0003906">
    <property type="term" value="F:DNA-(apurinic or apyrimidinic site) endonuclease activity"/>
    <property type="evidence" value="ECO:0007669"/>
    <property type="project" value="TreeGrafter"/>
</dbReference>
<keyword evidence="3" id="KW-0378">Hydrolase</keyword>
<dbReference type="AlphaFoldDB" id="A0A1F6E4Q6"/>
<dbReference type="PROSITE" id="PS51435">
    <property type="entry name" value="AP_NUCLEASE_F1_4"/>
    <property type="match status" value="1"/>
</dbReference>
<feature type="site" description="Important for catalytic activity" evidence="7">
    <location>
        <position position="220"/>
    </location>
</feature>
<comment type="caution">
    <text evidence="9">The sequence shown here is derived from an EMBL/GenBank/DDBJ whole genome shotgun (WGS) entry which is preliminary data.</text>
</comment>
<reference evidence="9 10" key="1">
    <citation type="journal article" date="2016" name="Nat. Commun.">
        <title>Thousands of microbial genomes shed light on interconnected biogeochemical processes in an aquifer system.</title>
        <authorList>
            <person name="Anantharaman K."/>
            <person name="Brown C.T."/>
            <person name="Hug L.A."/>
            <person name="Sharon I."/>
            <person name="Castelle C.J."/>
            <person name="Probst A.J."/>
            <person name="Thomas B.C."/>
            <person name="Singh A."/>
            <person name="Wilkins M.J."/>
            <person name="Karaoz U."/>
            <person name="Brodie E.L."/>
            <person name="Williams K.H."/>
            <person name="Hubbard S.S."/>
            <person name="Banfield J.F."/>
        </authorList>
    </citation>
    <scope>NUCLEOTIDE SEQUENCE [LARGE SCALE GENOMIC DNA]</scope>
</reference>
<accession>A0A1F6E4Q6</accession>
<feature type="binding site" evidence="6">
    <location>
        <position position="7"/>
    </location>
    <ligand>
        <name>Mg(2+)</name>
        <dbReference type="ChEBI" id="CHEBI:18420"/>
        <label>1</label>
    </ligand>
</feature>
<evidence type="ECO:0000256" key="2">
    <source>
        <dbReference type="ARBA" id="ARBA00022723"/>
    </source>
</evidence>
<dbReference type="NCBIfam" id="TIGR00195">
    <property type="entry name" value="exoDNase_III"/>
    <property type="match status" value="1"/>
</dbReference>
<protein>
    <submittedName>
        <fullName evidence="9">Exodeoxyribonuclease III</fullName>
    </submittedName>
</protein>
<feature type="active site" description="Proton acceptor" evidence="5">
    <location>
        <position position="246"/>
    </location>
</feature>
<comment type="cofactor">
    <cofactor evidence="6">
        <name>Mg(2+)</name>
        <dbReference type="ChEBI" id="CHEBI:18420"/>
    </cofactor>
    <cofactor evidence="6">
        <name>Mn(2+)</name>
        <dbReference type="ChEBI" id="CHEBI:29035"/>
    </cofactor>
    <text evidence="6">Probably binds two magnesium or manganese ions per subunit.</text>
</comment>
<dbReference type="Gene3D" id="3.60.10.10">
    <property type="entry name" value="Endonuclease/exonuclease/phosphatase"/>
    <property type="match status" value="1"/>
</dbReference>
<evidence type="ECO:0000256" key="7">
    <source>
        <dbReference type="PIRSR" id="PIRSR604808-3"/>
    </source>
</evidence>
<dbReference type="NCBIfam" id="TIGR00633">
    <property type="entry name" value="xth"/>
    <property type="match status" value="1"/>
</dbReference>
<comment type="similarity">
    <text evidence="1">Belongs to the DNA repair enzymes AP/ExoA family.</text>
</comment>
<feature type="domain" description="Endonuclease/exonuclease/phosphatase" evidence="8">
    <location>
        <begin position="4"/>
        <end position="246"/>
    </location>
</feature>
<feature type="binding site" evidence="6">
    <location>
        <position position="245"/>
    </location>
    <ligand>
        <name>Mg(2+)</name>
        <dbReference type="ChEBI" id="CHEBI:18420"/>
        <label>1</label>
    </ligand>
</feature>
<dbReference type="InterPro" id="IPR036691">
    <property type="entry name" value="Endo/exonu/phosph_ase_sf"/>
</dbReference>
<organism evidence="9 10">
    <name type="scientific">Candidatus Kaiserbacteria bacterium RIFCSPHIGHO2_02_FULL_56_30</name>
    <dbReference type="NCBI Taxonomy" id="1798499"/>
    <lineage>
        <taxon>Bacteria</taxon>
        <taxon>Candidatus Kaiseribacteriota</taxon>
    </lineage>
</organism>
<dbReference type="GO" id="GO:0008311">
    <property type="term" value="F:double-stranded DNA 3'-5' DNA exonuclease activity"/>
    <property type="evidence" value="ECO:0007669"/>
    <property type="project" value="TreeGrafter"/>
</dbReference>
<evidence type="ECO:0000256" key="4">
    <source>
        <dbReference type="ARBA" id="ARBA00022842"/>
    </source>
</evidence>
<dbReference type="PANTHER" id="PTHR22748:SF6">
    <property type="entry name" value="DNA-(APURINIC OR APYRIMIDINIC SITE) ENDONUCLEASE"/>
    <property type="match status" value="1"/>
</dbReference>
<gene>
    <name evidence="9" type="ORF">A3C95_00720</name>
</gene>
<dbReference type="GO" id="GO:0008081">
    <property type="term" value="F:phosphoric diester hydrolase activity"/>
    <property type="evidence" value="ECO:0007669"/>
    <property type="project" value="TreeGrafter"/>
</dbReference>
<dbReference type="GO" id="GO:0003677">
    <property type="term" value="F:DNA binding"/>
    <property type="evidence" value="ECO:0007669"/>
    <property type="project" value="InterPro"/>
</dbReference>
<feature type="active site" evidence="5">
    <location>
        <position position="109"/>
    </location>
</feature>
<dbReference type="GO" id="GO:0006284">
    <property type="term" value="P:base-excision repair"/>
    <property type="evidence" value="ECO:0007669"/>
    <property type="project" value="TreeGrafter"/>
</dbReference>
<feature type="site" description="Interaction with DNA substrate" evidence="7">
    <location>
        <position position="246"/>
    </location>
</feature>
<name>A0A1F6E4Q6_9BACT</name>
<keyword evidence="6" id="KW-0464">Manganese</keyword>
<dbReference type="EMBL" id="MFLM01000005">
    <property type="protein sequence ID" value="OGG68669.1"/>
    <property type="molecule type" value="Genomic_DNA"/>
</dbReference>
<dbReference type="InterPro" id="IPR005135">
    <property type="entry name" value="Endo/exonuclease/phosphatase"/>
</dbReference>
<evidence type="ECO:0000259" key="8">
    <source>
        <dbReference type="Pfam" id="PF03372"/>
    </source>
</evidence>
<evidence type="ECO:0000256" key="1">
    <source>
        <dbReference type="ARBA" id="ARBA00007092"/>
    </source>
</evidence>
<evidence type="ECO:0000256" key="5">
    <source>
        <dbReference type="PIRSR" id="PIRSR604808-1"/>
    </source>
</evidence>
<dbReference type="Pfam" id="PF03372">
    <property type="entry name" value="Exo_endo_phos"/>
    <property type="match status" value="1"/>
</dbReference>